<protein>
    <recommendedName>
        <fullName evidence="2">GCVT N-terminal domain-containing protein</fullName>
    </recommendedName>
</protein>
<dbReference type="EMBL" id="BARW01004441">
    <property type="protein sequence ID" value="GAI63123.1"/>
    <property type="molecule type" value="Genomic_DNA"/>
</dbReference>
<sequence length="185" mass="20149">YFAHTTLNGAPIFIARTGYTGERGFEISFDNKYAEKIWNALTKAGASPAGLGARDSLRLEATYSLYGHEISDSITPIEAGLFWLVKPKEGIDYIGKETLLKQKSEGTDRIIVGLNLLDRGIIREHYKIFKNGEELTDSGFSVNMVLFSTISPDNGIKISPTALTDSISPAILSFSIVLPISGNST</sequence>
<comment type="caution">
    <text evidence="3">The sequence shown here is derived from an EMBL/GenBank/DDBJ whole genome shotgun (WGS) entry which is preliminary data.</text>
</comment>
<gene>
    <name evidence="3" type="ORF">S12H4_10402</name>
</gene>
<dbReference type="InterPro" id="IPR028896">
    <property type="entry name" value="GcvT/YgfZ/DmdA"/>
</dbReference>
<dbReference type="Gene3D" id="4.10.1250.10">
    <property type="entry name" value="Aminomethyltransferase fragment"/>
    <property type="match status" value="1"/>
</dbReference>
<feature type="domain" description="GCVT N-terminal" evidence="2">
    <location>
        <begin position="3"/>
        <end position="88"/>
    </location>
</feature>
<reference evidence="3" key="1">
    <citation type="journal article" date="2014" name="Front. Microbiol.">
        <title>High frequency of phylogenetically diverse reductive dehalogenase-homologous genes in deep subseafloor sedimentary metagenomes.</title>
        <authorList>
            <person name="Kawai M."/>
            <person name="Futagami T."/>
            <person name="Toyoda A."/>
            <person name="Takaki Y."/>
            <person name="Nishi S."/>
            <person name="Hori S."/>
            <person name="Arai W."/>
            <person name="Tsubouchi T."/>
            <person name="Morono Y."/>
            <person name="Uchiyama I."/>
            <person name="Ito T."/>
            <person name="Fujiyama A."/>
            <person name="Inagaki F."/>
            <person name="Takami H."/>
        </authorList>
    </citation>
    <scope>NUCLEOTIDE SEQUENCE</scope>
    <source>
        <strain evidence="3">Expedition CK06-06</strain>
    </source>
</reference>
<name>X1Q4G9_9ZZZZ</name>
<accession>X1Q4G9</accession>
<dbReference type="Pfam" id="PF01571">
    <property type="entry name" value="GCV_T"/>
    <property type="match status" value="1"/>
</dbReference>
<evidence type="ECO:0000259" key="2">
    <source>
        <dbReference type="Pfam" id="PF01571"/>
    </source>
</evidence>
<dbReference type="GO" id="GO:0005829">
    <property type="term" value="C:cytosol"/>
    <property type="evidence" value="ECO:0007669"/>
    <property type="project" value="TreeGrafter"/>
</dbReference>
<evidence type="ECO:0000313" key="3">
    <source>
        <dbReference type="EMBL" id="GAI63123.1"/>
    </source>
</evidence>
<dbReference type="AlphaFoldDB" id="X1Q4G9"/>
<organism evidence="3">
    <name type="scientific">marine sediment metagenome</name>
    <dbReference type="NCBI Taxonomy" id="412755"/>
    <lineage>
        <taxon>unclassified sequences</taxon>
        <taxon>metagenomes</taxon>
        <taxon>ecological metagenomes</taxon>
    </lineage>
</organism>
<proteinExistence type="predicted"/>
<dbReference type="InterPro" id="IPR006222">
    <property type="entry name" value="GCVT_N"/>
</dbReference>
<dbReference type="PANTHER" id="PTHR43757">
    <property type="entry name" value="AMINOMETHYLTRANSFERASE"/>
    <property type="match status" value="1"/>
</dbReference>
<keyword evidence="1" id="KW-0808">Transferase</keyword>
<dbReference type="Gene3D" id="3.30.1360.120">
    <property type="entry name" value="Probable tRNA modification gtpase trme, domain 1"/>
    <property type="match status" value="1"/>
</dbReference>
<evidence type="ECO:0000256" key="1">
    <source>
        <dbReference type="ARBA" id="ARBA00022679"/>
    </source>
</evidence>
<dbReference type="GO" id="GO:0016740">
    <property type="term" value="F:transferase activity"/>
    <property type="evidence" value="ECO:0007669"/>
    <property type="project" value="UniProtKB-KW"/>
</dbReference>
<dbReference type="FunFam" id="4.10.1250.10:FF:000001">
    <property type="entry name" value="Aminomethyltransferase"/>
    <property type="match status" value="1"/>
</dbReference>
<feature type="non-terminal residue" evidence="3">
    <location>
        <position position="1"/>
    </location>
</feature>
<dbReference type="PANTHER" id="PTHR43757:SF2">
    <property type="entry name" value="AMINOMETHYLTRANSFERASE, MITOCHONDRIAL"/>
    <property type="match status" value="1"/>
</dbReference>
<dbReference type="SUPFAM" id="SSF103025">
    <property type="entry name" value="Folate-binding domain"/>
    <property type="match status" value="1"/>
</dbReference>
<dbReference type="InterPro" id="IPR027266">
    <property type="entry name" value="TrmE/GcvT-like"/>
</dbReference>